<dbReference type="EMBL" id="CAKXAJ010026534">
    <property type="protein sequence ID" value="CAH2269527.1"/>
    <property type="molecule type" value="Genomic_DNA"/>
</dbReference>
<accession>A0A8S4SLM6</accession>
<evidence type="ECO:0000313" key="2">
    <source>
        <dbReference type="Proteomes" id="UP000838756"/>
    </source>
</evidence>
<protein>
    <submittedName>
        <fullName evidence="1">Jg19075 protein</fullName>
    </submittedName>
</protein>
<proteinExistence type="predicted"/>
<name>A0A8S4SLM6_9NEOP</name>
<sequence length="72" mass="8954">MCRRNYYPLRSAGSHYTLLMRLLKKYREWKAKDLIRRIRVTQRTMERALLEVSLRDQIRNEERAMMGPLWRK</sequence>
<comment type="caution">
    <text evidence="1">The sequence shown here is derived from an EMBL/GenBank/DDBJ whole genome shotgun (WGS) entry which is preliminary data.</text>
</comment>
<keyword evidence="2" id="KW-1185">Reference proteome</keyword>
<dbReference type="AlphaFoldDB" id="A0A8S4SLM6"/>
<dbReference type="Proteomes" id="UP000838756">
    <property type="component" value="Unassembled WGS sequence"/>
</dbReference>
<gene>
    <name evidence="1" type="primary">jg19075</name>
    <name evidence="1" type="ORF">PAEG_LOCUS27738</name>
</gene>
<reference evidence="1" key="1">
    <citation type="submission" date="2022-03" db="EMBL/GenBank/DDBJ databases">
        <authorList>
            <person name="Lindestad O."/>
        </authorList>
    </citation>
    <scope>NUCLEOTIDE SEQUENCE</scope>
</reference>
<evidence type="ECO:0000313" key="1">
    <source>
        <dbReference type="EMBL" id="CAH2269527.1"/>
    </source>
</evidence>
<organism evidence="1 2">
    <name type="scientific">Pararge aegeria aegeria</name>
    <dbReference type="NCBI Taxonomy" id="348720"/>
    <lineage>
        <taxon>Eukaryota</taxon>
        <taxon>Metazoa</taxon>
        <taxon>Ecdysozoa</taxon>
        <taxon>Arthropoda</taxon>
        <taxon>Hexapoda</taxon>
        <taxon>Insecta</taxon>
        <taxon>Pterygota</taxon>
        <taxon>Neoptera</taxon>
        <taxon>Endopterygota</taxon>
        <taxon>Lepidoptera</taxon>
        <taxon>Glossata</taxon>
        <taxon>Ditrysia</taxon>
        <taxon>Papilionoidea</taxon>
        <taxon>Nymphalidae</taxon>
        <taxon>Satyrinae</taxon>
        <taxon>Satyrini</taxon>
        <taxon>Parargina</taxon>
        <taxon>Pararge</taxon>
    </lineage>
</organism>